<keyword evidence="3" id="KW-1185">Reference proteome</keyword>
<sequence length="71" mass="7441">MQVAAVAEEDLATPILIKTSTKASPRIKAVINKATSIKVGGASLNGEWRSPPITINEGGRGRRAAVRETNA</sequence>
<evidence type="ECO:0000256" key="1">
    <source>
        <dbReference type="SAM" id="MobiDB-lite"/>
    </source>
</evidence>
<dbReference type="AlphaFoldDB" id="A0A392SHB5"/>
<protein>
    <submittedName>
        <fullName evidence="2">Uncharacterized protein</fullName>
    </submittedName>
</protein>
<dbReference type="Proteomes" id="UP000265520">
    <property type="component" value="Unassembled WGS sequence"/>
</dbReference>
<reference evidence="2 3" key="1">
    <citation type="journal article" date="2018" name="Front. Plant Sci.">
        <title>Red Clover (Trifolium pratense) and Zigzag Clover (T. medium) - A Picture of Genomic Similarities and Differences.</title>
        <authorList>
            <person name="Dluhosova J."/>
            <person name="Istvanek J."/>
            <person name="Nedelnik J."/>
            <person name="Repkova J."/>
        </authorList>
    </citation>
    <scope>NUCLEOTIDE SEQUENCE [LARGE SCALE GENOMIC DNA]</scope>
    <source>
        <strain evidence="3">cv. 10/8</strain>
        <tissue evidence="2">Leaf</tissue>
    </source>
</reference>
<evidence type="ECO:0000313" key="3">
    <source>
        <dbReference type="Proteomes" id="UP000265520"/>
    </source>
</evidence>
<feature type="region of interest" description="Disordered" evidence="1">
    <location>
        <begin position="50"/>
        <end position="71"/>
    </location>
</feature>
<organism evidence="2 3">
    <name type="scientific">Trifolium medium</name>
    <dbReference type="NCBI Taxonomy" id="97028"/>
    <lineage>
        <taxon>Eukaryota</taxon>
        <taxon>Viridiplantae</taxon>
        <taxon>Streptophyta</taxon>
        <taxon>Embryophyta</taxon>
        <taxon>Tracheophyta</taxon>
        <taxon>Spermatophyta</taxon>
        <taxon>Magnoliopsida</taxon>
        <taxon>eudicotyledons</taxon>
        <taxon>Gunneridae</taxon>
        <taxon>Pentapetalae</taxon>
        <taxon>rosids</taxon>
        <taxon>fabids</taxon>
        <taxon>Fabales</taxon>
        <taxon>Fabaceae</taxon>
        <taxon>Papilionoideae</taxon>
        <taxon>50 kb inversion clade</taxon>
        <taxon>NPAAA clade</taxon>
        <taxon>Hologalegina</taxon>
        <taxon>IRL clade</taxon>
        <taxon>Trifolieae</taxon>
        <taxon>Trifolium</taxon>
    </lineage>
</organism>
<name>A0A392SHB5_9FABA</name>
<evidence type="ECO:0000313" key="2">
    <source>
        <dbReference type="EMBL" id="MCI47852.1"/>
    </source>
</evidence>
<accession>A0A392SHB5</accession>
<comment type="caution">
    <text evidence="2">The sequence shown here is derived from an EMBL/GenBank/DDBJ whole genome shotgun (WGS) entry which is preliminary data.</text>
</comment>
<proteinExistence type="predicted"/>
<feature type="non-terminal residue" evidence="2">
    <location>
        <position position="71"/>
    </location>
</feature>
<dbReference type="EMBL" id="LXQA010377945">
    <property type="protein sequence ID" value="MCI47852.1"/>
    <property type="molecule type" value="Genomic_DNA"/>
</dbReference>